<keyword evidence="11" id="KW-1185">Reference proteome</keyword>
<feature type="transmembrane region" description="Helical" evidence="8">
    <location>
        <begin position="281"/>
        <end position="304"/>
    </location>
</feature>
<sequence>MPALLGTLGFLVPFAGSWRPSYWGDEAASVMSAERSIPKLVAMLGNVDAVHGAYYLGLHFWIELFGASELSTRLPSAIAVGVATAGTFVLARRLVSTSVATVSALVFLMLPRVTNMGAEARSAAIATAVVVWLAVLLLHILRTSRTSTTATRIGLWAGYSALLALGIYLFLYVLLLIPVFALFVWLWTPWRPDRRARIRSWALASTAGVALATPVIIEALNQREQIAFIGRRPPTSVLTAAVNQWFGNPSLAIAAWALVLLAVVLVYAGRGRLAATAQDRAALSVALAWMLVPSATLLIGTQLISPMYSMRYLSICTPAVAIAVGLGIARLRPFWAQTGVLMLIALLMAPTYVAQRGPFGKNEGSDWRQAAAVVQAGALPGDAVVFDESVRPSRKPRLALHLYPAAFQGLRDITLSRPFDATPGLWDLTVPLDWVTERLTGTDRVWVLQYLGSGQNTSGTDIRTLQSLGFTVMATTTVNRTLIIELAR</sequence>
<proteinExistence type="predicted"/>
<dbReference type="InterPro" id="IPR050297">
    <property type="entry name" value="LipidA_mod_glycosyltrf_83"/>
</dbReference>
<feature type="transmembrane region" description="Helical" evidence="8">
    <location>
        <begin position="161"/>
        <end position="186"/>
    </location>
</feature>
<evidence type="ECO:0000313" key="10">
    <source>
        <dbReference type="EMBL" id="TFC50179.1"/>
    </source>
</evidence>
<dbReference type="PANTHER" id="PTHR33908">
    <property type="entry name" value="MANNOSYLTRANSFERASE YKCB-RELATED"/>
    <property type="match status" value="1"/>
</dbReference>
<keyword evidence="4" id="KW-0808">Transferase</keyword>
<evidence type="ECO:0000313" key="11">
    <source>
        <dbReference type="Proteomes" id="UP000297403"/>
    </source>
</evidence>
<feature type="transmembrane region" description="Helical" evidence="8">
    <location>
        <begin position="310"/>
        <end position="329"/>
    </location>
</feature>
<organism evidence="10 11">
    <name type="scientific">Cryobacterium shii</name>
    <dbReference type="NCBI Taxonomy" id="1259235"/>
    <lineage>
        <taxon>Bacteria</taxon>
        <taxon>Bacillati</taxon>
        <taxon>Actinomycetota</taxon>
        <taxon>Actinomycetes</taxon>
        <taxon>Micrococcales</taxon>
        <taxon>Microbacteriaceae</taxon>
        <taxon>Cryobacterium</taxon>
    </lineage>
</organism>
<dbReference type="GO" id="GO:0010041">
    <property type="term" value="P:response to iron(III) ion"/>
    <property type="evidence" value="ECO:0007669"/>
    <property type="project" value="TreeGrafter"/>
</dbReference>
<evidence type="ECO:0000256" key="1">
    <source>
        <dbReference type="ARBA" id="ARBA00004651"/>
    </source>
</evidence>
<keyword evidence="6 8" id="KW-1133">Transmembrane helix</keyword>
<comment type="subcellular location">
    <subcellularLocation>
        <location evidence="1">Cell membrane</location>
        <topology evidence="1">Multi-pass membrane protein</topology>
    </subcellularLocation>
</comment>
<keyword evidence="7 8" id="KW-0472">Membrane</keyword>
<name>A0AAQ2C7M1_9MICO</name>
<protein>
    <submittedName>
        <fullName evidence="10">Mannosyltransferase</fullName>
    </submittedName>
</protein>
<keyword evidence="3 10" id="KW-0328">Glycosyltransferase</keyword>
<feature type="transmembrane region" description="Helical" evidence="8">
    <location>
        <begin position="251"/>
        <end position="269"/>
    </location>
</feature>
<evidence type="ECO:0000256" key="7">
    <source>
        <dbReference type="ARBA" id="ARBA00023136"/>
    </source>
</evidence>
<dbReference type="RefSeq" id="WP_134366036.1">
    <property type="nucleotide sequence ID" value="NZ_SOFY01000021.1"/>
</dbReference>
<feature type="transmembrane region" description="Helical" evidence="8">
    <location>
        <begin position="122"/>
        <end position="141"/>
    </location>
</feature>
<dbReference type="Pfam" id="PF13231">
    <property type="entry name" value="PMT_2"/>
    <property type="match status" value="1"/>
</dbReference>
<evidence type="ECO:0000256" key="8">
    <source>
        <dbReference type="SAM" id="Phobius"/>
    </source>
</evidence>
<dbReference type="Proteomes" id="UP000297403">
    <property type="component" value="Unassembled WGS sequence"/>
</dbReference>
<evidence type="ECO:0000256" key="4">
    <source>
        <dbReference type="ARBA" id="ARBA00022679"/>
    </source>
</evidence>
<evidence type="ECO:0000256" key="5">
    <source>
        <dbReference type="ARBA" id="ARBA00022692"/>
    </source>
</evidence>
<comment type="caution">
    <text evidence="10">The sequence shown here is derived from an EMBL/GenBank/DDBJ whole genome shotgun (WGS) entry which is preliminary data.</text>
</comment>
<dbReference type="InterPro" id="IPR038731">
    <property type="entry name" value="RgtA/B/C-like"/>
</dbReference>
<dbReference type="AlphaFoldDB" id="A0AAQ2C7M1"/>
<dbReference type="GO" id="GO:0005886">
    <property type="term" value="C:plasma membrane"/>
    <property type="evidence" value="ECO:0007669"/>
    <property type="project" value="UniProtKB-SubCell"/>
</dbReference>
<dbReference type="EMBL" id="SOFY01000021">
    <property type="protein sequence ID" value="TFC50179.1"/>
    <property type="molecule type" value="Genomic_DNA"/>
</dbReference>
<feature type="transmembrane region" description="Helical" evidence="8">
    <location>
        <begin position="334"/>
        <end position="353"/>
    </location>
</feature>
<reference evidence="10 11" key="1">
    <citation type="submission" date="2019-03" db="EMBL/GenBank/DDBJ databases">
        <title>Genomics of glacier-inhabiting Cryobacterium strains.</title>
        <authorList>
            <person name="Liu Q."/>
            <person name="Xin Y.-H."/>
        </authorList>
    </citation>
    <scope>NUCLEOTIDE SEQUENCE [LARGE SCALE GENOMIC DNA]</scope>
    <source>
        <strain evidence="11">TMT1-22</strain>
    </source>
</reference>
<feature type="transmembrane region" description="Helical" evidence="8">
    <location>
        <begin position="198"/>
        <end position="217"/>
    </location>
</feature>
<keyword evidence="2" id="KW-1003">Cell membrane</keyword>
<dbReference type="PANTHER" id="PTHR33908:SF3">
    <property type="entry name" value="UNDECAPRENYL PHOSPHATE-ALPHA-4-AMINO-4-DEOXY-L-ARABINOSE ARABINOSYL TRANSFERASE"/>
    <property type="match status" value="1"/>
</dbReference>
<accession>A0AAQ2C7M1</accession>
<feature type="transmembrane region" description="Helical" evidence="8">
    <location>
        <begin position="90"/>
        <end position="110"/>
    </location>
</feature>
<evidence type="ECO:0000256" key="3">
    <source>
        <dbReference type="ARBA" id="ARBA00022676"/>
    </source>
</evidence>
<dbReference type="GO" id="GO:0009103">
    <property type="term" value="P:lipopolysaccharide biosynthetic process"/>
    <property type="evidence" value="ECO:0007669"/>
    <property type="project" value="UniProtKB-ARBA"/>
</dbReference>
<evidence type="ECO:0000256" key="2">
    <source>
        <dbReference type="ARBA" id="ARBA00022475"/>
    </source>
</evidence>
<feature type="domain" description="Glycosyltransferase RgtA/B/C/D-like" evidence="9">
    <location>
        <begin position="59"/>
        <end position="217"/>
    </location>
</feature>
<keyword evidence="5 8" id="KW-0812">Transmembrane</keyword>
<evidence type="ECO:0000259" key="9">
    <source>
        <dbReference type="Pfam" id="PF13231"/>
    </source>
</evidence>
<gene>
    <name evidence="10" type="ORF">E3O49_05370</name>
</gene>
<evidence type="ECO:0000256" key="6">
    <source>
        <dbReference type="ARBA" id="ARBA00022989"/>
    </source>
</evidence>
<dbReference type="GO" id="GO:0016763">
    <property type="term" value="F:pentosyltransferase activity"/>
    <property type="evidence" value="ECO:0007669"/>
    <property type="project" value="TreeGrafter"/>
</dbReference>